<accession>A0AAE1DAM5</accession>
<gene>
    <name evidence="2" type="ORF">RRG08_012220</name>
</gene>
<evidence type="ECO:0000313" key="2">
    <source>
        <dbReference type="EMBL" id="KAK3763486.1"/>
    </source>
</evidence>
<keyword evidence="3" id="KW-1185">Reference proteome</keyword>
<organism evidence="2 3">
    <name type="scientific">Elysia crispata</name>
    <name type="common">lettuce slug</name>
    <dbReference type="NCBI Taxonomy" id="231223"/>
    <lineage>
        <taxon>Eukaryota</taxon>
        <taxon>Metazoa</taxon>
        <taxon>Spiralia</taxon>
        <taxon>Lophotrochozoa</taxon>
        <taxon>Mollusca</taxon>
        <taxon>Gastropoda</taxon>
        <taxon>Heterobranchia</taxon>
        <taxon>Euthyneura</taxon>
        <taxon>Panpulmonata</taxon>
        <taxon>Sacoglossa</taxon>
        <taxon>Placobranchoidea</taxon>
        <taxon>Plakobranchidae</taxon>
        <taxon>Elysia</taxon>
    </lineage>
</organism>
<feature type="region of interest" description="Disordered" evidence="1">
    <location>
        <begin position="1"/>
        <end position="35"/>
    </location>
</feature>
<dbReference type="EMBL" id="JAWDGP010004552">
    <property type="protein sequence ID" value="KAK3763486.1"/>
    <property type="molecule type" value="Genomic_DNA"/>
</dbReference>
<dbReference type="Proteomes" id="UP001283361">
    <property type="component" value="Unassembled WGS sequence"/>
</dbReference>
<feature type="compositionally biased region" description="Basic and acidic residues" evidence="1">
    <location>
        <begin position="1"/>
        <end position="11"/>
    </location>
</feature>
<dbReference type="AlphaFoldDB" id="A0AAE1DAM5"/>
<sequence>MGLEDAEKLGEESDSEGAENGITDDAPSGPKPAPPAVPTLSAFVANYVCPEGCESSFPLGPRAEVAPFKTGSSTSMAGLGLTAPPKNSYCTPPVSKIWADHRVRHLEDADVYLLLTVVSICVSVNVTTQISSVSRSLASRGLITLRLVSGATLESLPLRLGRQDCYLPG</sequence>
<reference evidence="2" key="1">
    <citation type="journal article" date="2023" name="G3 (Bethesda)">
        <title>A reference genome for the long-term kleptoplast-retaining sea slug Elysia crispata morphotype clarki.</title>
        <authorList>
            <person name="Eastman K.E."/>
            <person name="Pendleton A.L."/>
            <person name="Shaikh M.A."/>
            <person name="Suttiyut T."/>
            <person name="Ogas R."/>
            <person name="Tomko P."/>
            <person name="Gavelis G."/>
            <person name="Widhalm J.R."/>
            <person name="Wisecaver J.H."/>
        </authorList>
    </citation>
    <scope>NUCLEOTIDE SEQUENCE</scope>
    <source>
        <strain evidence="2">ECLA1</strain>
    </source>
</reference>
<comment type="caution">
    <text evidence="2">The sequence shown here is derived from an EMBL/GenBank/DDBJ whole genome shotgun (WGS) entry which is preliminary data.</text>
</comment>
<name>A0AAE1DAM5_9GAST</name>
<proteinExistence type="predicted"/>
<evidence type="ECO:0000313" key="3">
    <source>
        <dbReference type="Proteomes" id="UP001283361"/>
    </source>
</evidence>
<evidence type="ECO:0000256" key="1">
    <source>
        <dbReference type="SAM" id="MobiDB-lite"/>
    </source>
</evidence>
<protein>
    <submittedName>
        <fullName evidence="2">Uncharacterized protein</fullName>
    </submittedName>
</protein>